<dbReference type="KEGG" id="halh:HTSR_1432"/>
<proteinExistence type="predicted"/>
<reference evidence="2 3" key="1">
    <citation type="submission" date="2016-06" db="EMBL/GenBank/DDBJ databases">
        <title>Discovery of anaerobic lithoheterotrophic haloarchaeon capable of sulfur respiration by hydrogen and formate.</title>
        <authorList>
            <person name="Sorokin D.Y."/>
            <person name="Kublanov I.V."/>
            <person name="Roman P."/>
            <person name="Sinninghe Damste J.S."/>
            <person name="Golyshin P.N."/>
            <person name="Rojo D."/>
            <person name="Ciordia S."/>
            <person name="Mena Md.C."/>
            <person name="Ferrer M."/>
            <person name="Smedile F."/>
            <person name="Messina E."/>
            <person name="La Cono V."/>
            <person name="Yakimov M.M."/>
        </authorList>
    </citation>
    <scope>NUCLEOTIDE SEQUENCE [LARGE SCALE GENOMIC DNA]</scope>
    <source>
        <strain evidence="2 3">HTSR1</strain>
    </source>
</reference>
<evidence type="ECO:0000313" key="3">
    <source>
        <dbReference type="Proteomes" id="UP000185608"/>
    </source>
</evidence>
<dbReference type="SUPFAM" id="SSF46785">
    <property type="entry name" value="Winged helix' DNA-binding domain"/>
    <property type="match status" value="2"/>
</dbReference>
<dbReference type="GeneID" id="29829425"/>
<dbReference type="PATRIC" id="fig|1855411.3.peg.1434"/>
<dbReference type="PANTHER" id="PTHR36216">
    <property type="entry name" value="TRANSCRIPTIONAL REGULATOR, TRMB"/>
    <property type="match status" value="1"/>
</dbReference>
<evidence type="ECO:0000313" key="2">
    <source>
        <dbReference type="EMBL" id="AOW80608.1"/>
    </source>
</evidence>
<dbReference type="InterPro" id="IPR036390">
    <property type="entry name" value="WH_DNA-bd_sf"/>
</dbReference>
<dbReference type="Proteomes" id="UP000185608">
    <property type="component" value="Chromosome"/>
</dbReference>
<name>A0A1D8S5H2_9EURY</name>
<evidence type="ECO:0000259" key="1">
    <source>
        <dbReference type="Pfam" id="PF24266"/>
    </source>
</evidence>
<dbReference type="AlphaFoldDB" id="A0A1D8S5H2"/>
<dbReference type="EMBL" id="CP016070">
    <property type="protein sequence ID" value="AOW80608.1"/>
    <property type="molecule type" value="Genomic_DNA"/>
</dbReference>
<dbReference type="STRING" id="1873524.HSR6_1504"/>
<dbReference type="Gene3D" id="1.10.10.10">
    <property type="entry name" value="Winged helix-like DNA-binding domain superfamily/Winged helix DNA-binding domain"/>
    <property type="match status" value="2"/>
</dbReference>
<organism evidence="2 3">
    <name type="scientific">Halodesulfurarchaeum formicicum</name>
    <dbReference type="NCBI Taxonomy" id="1873524"/>
    <lineage>
        <taxon>Archaea</taxon>
        <taxon>Methanobacteriati</taxon>
        <taxon>Methanobacteriota</taxon>
        <taxon>Stenosarchaea group</taxon>
        <taxon>Halobacteria</taxon>
        <taxon>Halobacteriales</taxon>
        <taxon>Halobacteriaceae</taxon>
        <taxon>Halodesulfurarchaeum</taxon>
    </lineage>
</organism>
<accession>A0A1D8S5H2</accession>
<gene>
    <name evidence="2" type="ORF">HTSR_1432</name>
</gene>
<sequence length="198" mass="21729">MGIDEEKRTTLRKFAAVGAGSPLLGLAGQDEGASETREAIAGYVERTPGAHFSKIRDDLGIATGETQYHLRRLTDQGTLERYRDGDYKRFYPAGRFDAFEQVTLGYLRRETPRAMVCTLLQEPTHTGASLSAAIGVSPATVSNHATEMAEHGVLDRSEGYRVNRPETVITLLVRYAESFDAATVNFAADAADLLRYEP</sequence>
<dbReference type="PANTHER" id="PTHR36216:SF1">
    <property type="entry name" value="HTH ARSR-TYPE DOMAIN-CONTAINING PROTEIN"/>
    <property type="match status" value="1"/>
</dbReference>
<protein>
    <submittedName>
        <fullName evidence="2">MarR family transcriptional regulator</fullName>
    </submittedName>
</protein>
<dbReference type="Pfam" id="PF24266">
    <property type="entry name" value="HTH_HVO_0163_N"/>
    <property type="match status" value="1"/>
</dbReference>
<dbReference type="InterPro" id="IPR056504">
    <property type="entry name" value="HTH_HVO_0163_N"/>
</dbReference>
<feature type="domain" description="HVO-0163 N-terminal HTH" evidence="1">
    <location>
        <begin position="34"/>
        <end position="104"/>
    </location>
</feature>
<dbReference type="InterPro" id="IPR036388">
    <property type="entry name" value="WH-like_DNA-bd_sf"/>
</dbReference>
<dbReference type="RefSeq" id="WP_070365290.1">
    <property type="nucleotide sequence ID" value="NZ_CP016070.1"/>
</dbReference>